<reference evidence="1 2" key="1">
    <citation type="journal article" date="2014" name="Int. J. Syst. Evol. Microbiol.">
        <title>Complete genome sequence of Corynebacterium casei LMG S-19264T (=DSM 44701T), isolated from a smear-ripened cheese.</title>
        <authorList>
            <consortium name="US DOE Joint Genome Institute (JGI-PGF)"/>
            <person name="Walter F."/>
            <person name="Albersmeier A."/>
            <person name="Kalinowski J."/>
            <person name="Ruckert C."/>
        </authorList>
    </citation>
    <scope>NUCLEOTIDE SEQUENCE [LARGE SCALE GENOMIC DNA]</scope>
    <source>
        <strain evidence="1 2">NBRC 111766</strain>
    </source>
</reference>
<dbReference type="Proteomes" id="UP001157355">
    <property type="component" value="Unassembled WGS sequence"/>
</dbReference>
<keyword evidence="2" id="KW-1185">Reference proteome</keyword>
<proteinExistence type="predicted"/>
<evidence type="ECO:0000313" key="2">
    <source>
        <dbReference type="Proteomes" id="UP001157355"/>
    </source>
</evidence>
<dbReference type="RefSeq" id="WP_284325856.1">
    <property type="nucleotide sequence ID" value="NZ_BSPP01000010.1"/>
</dbReference>
<organism evidence="1 2">
    <name type="scientific">Cypionkella aquatica</name>
    <dbReference type="NCBI Taxonomy" id="1756042"/>
    <lineage>
        <taxon>Bacteria</taxon>
        <taxon>Pseudomonadati</taxon>
        <taxon>Pseudomonadota</taxon>
        <taxon>Alphaproteobacteria</taxon>
        <taxon>Rhodobacterales</taxon>
        <taxon>Paracoccaceae</taxon>
        <taxon>Cypionkella</taxon>
    </lineage>
</organism>
<name>A0AA37TU96_9RHOB</name>
<evidence type="ECO:0000313" key="1">
    <source>
        <dbReference type="EMBL" id="GLS87682.1"/>
    </source>
</evidence>
<dbReference type="AlphaFoldDB" id="A0AA37TU96"/>
<dbReference type="EMBL" id="BSPP01000010">
    <property type="protein sequence ID" value="GLS87682.1"/>
    <property type="molecule type" value="Genomic_DNA"/>
</dbReference>
<gene>
    <name evidence="1" type="ORF">GCM10010873_26560</name>
</gene>
<accession>A0AA37TU96</accession>
<protein>
    <submittedName>
        <fullName evidence="1">Uncharacterized protein</fullName>
    </submittedName>
</protein>
<sequence length="195" mass="21570">MGARDDLLAIPDELLRNGDIAEAVLCWMDFTTGAKRWWAGFGDLQHAGHLWQGTGDVIGISDLTSDYQMSADPVTFSMAATTEMIELLLNARAAVRGRQVIVYSQLFAVVPQDGGQPWQPLASPMALFTGTMGPMSFSAEGTKSSMVSLQCEGLWARRNAPPRGLWTDRDQQARHPGDKGYERVALYTNYETRWI</sequence>
<comment type="caution">
    <text evidence="1">The sequence shown here is derived from an EMBL/GenBank/DDBJ whole genome shotgun (WGS) entry which is preliminary data.</text>
</comment>